<gene>
    <name evidence="1" type="ORF">IMSHALPRED_010395</name>
</gene>
<dbReference type="OrthoDB" id="5427728at2759"/>
<proteinExistence type="predicted"/>
<sequence>MTSDIQTLINNLPHILIPAIEDASRSTSSDAYTTFFKDITYAPYVHNILYNISTGAPLPSNANGIPAASPGIFCLTGLGQVIEGSQEQPGQDFYSKCLEMDAFAMARVESSSAHLVFLCPRFWTQPAIPGRVKGACLTVLPHFNRFKQDGGSLLGYRIWVLLHELVHHYIYETSGTEDDFYSVNECAALSASAAVENAQNFVFYVANVWAGCTDFPKPRRPGGDIELLETERNSTFTDGNAVHGNVTVLVNGTQNSTGL</sequence>
<accession>A0A8H3G4B6</accession>
<keyword evidence="2" id="KW-1185">Reference proteome</keyword>
<dbReference type="EMBL" id="CAJPDT010000087">
    <property type="protein sequence ID" value="CAF9935926.1"/>
    <property type="molecule type" value="Genomic_DNA"/>
</dbReference>
<protein>
    <submittedName>
        <fullName evidence="1">Uncharacterized protein</fullName>
    </submittedName>
</protein>
<dbReference type="AlphaFoldDB" id="A0A8H3G4B6"/>
<dbReference type="GO" id="GO:0008237">
    <property type="term" value="F:metallopeptidase activity"/>
    <property type="evidence" value="ECO:0007669"/>
    <property type="project" value="InterPro"/>
</dbReference>
<dbReference type="Gene3D" id="3.40.390.10">
    <property type="entry name" value="Collagenase (Catalytic Domain)"/>
    <property type="match status" value="1"/>
</dbReference>
<organism evidence="1 2">
    <name type="scientific">Imshaugia aleurites</name>
    <dbReference type="NCBI Taxonomy" id="172621"/>
    <lineage>
        <taxon>Eukaryota</taxon>
        <taxon>Fungi</taxon>
        <taxon>Dikarya</taxon>
        <taxon>Ascomycota</taxon>
        <taxon>Pezizomycotina</taxon>
        <taxon>Lecanoromycetes</taxon>
        <taxon>OSLEUM clade</taxon>
        <taxon>Lecanoromycetidae</taxon>
        <taxon>Lecanorales</taxon>
        <taxon>Lecanorineae</taxon>
        <taxon>Parmeliaceae</taxon>
        <taxon>Imshaugia</taxon>
    </lineage>
</organism>
<evidence type="ECO:0000313" key="2">
    <source>
        <dbReference type="Proteomes" id="UP000664534"/>
    </source>
</evidence>
<evidence type="ECO:0000313" key="1">
    <source>
        <dbReference type="EMBL" id="CAF9935926.1"/>
    </source>
</evidence>
<dbReference type="SUPFAM" id="SSF55486">
    <property type="entry name" value="Metalloproteases ('zincins'), catalytic domain"/>
    <property type="match status" value="1"/>
</dbReference>
<dbReference type="Proteomes" id="UP000664534">
    <property type="component" value="Unassembled WGS sequence"/>
</dbReference>
<dbReference type="InterPro" id="IPR024079">
    <property type="entry name" value="MetalloPept_cat_dom_sf"/>
</dbReference>
<comment type="caution">
    <text evidence="1">The sequence shown here is derived from an EMBL/GenBank/DDBJ whole genome shotgun (WGS) entry which is preliminary data.</text>
</comment>
<reference evidence="1" key="1">
    <citation type="submission" date="2021-03" db="EMBL/GenBank/DDBJ databases">
        <authorList>
            <person name="Tagirdzhanova G."/>
        </authorList>
    </citation>
    <scope>NUCLEOTIDE SEQUENCE</scope>
</reference>
<name>A0A8H3G4B6_9LECA</name>